<proteinExistence type="predicted"/>
<dbReference type="EMBL" id="VXIV02003438">
    <property type="protein sequence ID" value="KAF6017044.1"/>
    <property type="molecule type" value="Genomic_DNA"/>
</dbReference>
<accession>A0A7J7IUG0</accession>
<evidence type="ECO:0000313" key="3">
    <source>
        <dbReference type="Proteomes" id="UP000593567"/>
    </source>
</evidence>
<evidence type="ECO:0000313" key="2">
    <source>
        <dbReference type="EMBL" id="KAF6017044.1"/>
    </source>
</evidence>
<name>A0A7J7IUG0_BUGNE</name>
<dbReference type="AlphaFoldDB" id="A0A7J7IUG0"/>
<reference evidence="2" key="1">
    <citation type="submission" date="2020-06" db="EMBL/GenBank/DDBJ databases">
        <title>Draft genome of Bugula neritina, a colonial animal packing powerful symbionts and potential medicines.</title>
        <authorList>
            <person name="Rayko M."/>
        </authorList>
    </citation>
    <scope>NUCLEOTIDE SEQUENCE [LARGE SCALE GENOMIC DNA]</scope>
    <source>
        <strain evidence="2">Kwan_BN1</strain>
    </source>
</reference>
<sequence length="125" mass="14021">MTHLVAIVRAWWGIAQSTSFNPSLESRNNNLAGYRSVSQGRLSNFDASVVSTYKNGSSRASGYLLPDLNTDENSELASGSTFRRSKFIKVPLPTFSGDRRVWVDFRLIWRMRTADTIIILNVHGP</sequence>
<keyword evidence="3" id="KW-1185">Reference proteome</keyword>
<comment type="caution">
    <text evidence="2">The sequence shown here is derived from an EMBL/GenBank/DDBJ whole genome shotgun (WGS) entry which is preliminary data.</text>
</comment>
<protein>
    <submittedName>
        <fullName evidence="2">Uncharacterized protein</fullName>
    </submittedName>
</protein>
<evidence type="ECO:0000256" key="1">
    <source>
        <dbReference type="SAM" id="SignalP"/>
    </source>
</evidence>
<keyword evidence="1" id="KW-0732">Signal</keyword>
<feature type="signal peptide" evidence="1">
    <location>
        <begin position="1"/>
        <end position="17"/>
    </location>
</feature>
<dbReference type="Proteomes" id="UP000593567">
    <property type="component" value="Unassembled WGS sequence"/>
</dbReference>
<feature type="chain" id="PRO_5029572113" evidence="1">
    <location>
        <begin position="18"/>
        <end position="125"/>
    </location>
</feature>
<organism evidence="2 3">
    <name type="scientific">Bugula neritina</name>
    <name type="common">Brown bryozoan</name>
    <name type="synonym">Sertularia neritina</name>
    <dbReference type="NCBI Taxonomy" id="10212"/>
    <lineage>
        <taxon>Eukaryota</taxon>
        <taxon>Metazoa</taxon>
        <taxon>Spiralia</taxon>
        <taxon>Lophotrochozoa</taxon>
        <taxon>Bryozoa</taxon>
        <taxon>Gymnolaemata</taxon>
        <taxon>Cheilostomatida</taxon>
        <taxon>Flustrina</taxon>
        <taxon>Buguloidea</taxon>
        <taxon>Bugulidae</taxon>
        <taxon>Bugula</taxon>
    </lineage>
</organism>
<gene>
    <name evidence="2" type="ORF">EB796_024644</name>
</gene>